<keyword evidence="2" id="KW-1185">Reference proteome</keyword>
<evidence type="ECO:0000313" key="1">
    <source>
        <dbReference type="EMBL" id="UNY99604.1"/>
    </source>
</evidence>
<evidence type="ECO:0008006" key="3">
    <source>
        <dbReference type="Google" id="ProtNLM"/>
    </source>
</evidence>
<organism evidence="1 2">
    <name type="scientific">Zhouia spongiae</name>
    <dbReference type="NCBI Taxonomy" id="2202721"/>
    <lineage>
        <taxon>Bacteria</taxon>
        <taxon>Pseudomonadati</taxon>
        <taxon>Bacteroidota</taxon>
        <taxon>Flavobacteriia</taxon>
        <taxon>Flavobacteriales</taxon>
        <taxon>Flavobacteriaceae</taxon>
        <taxon>Zhouia</taxon>
    </lineage>
</organism>
<dbReference type="Proteomes" id="UP000829476">
    <property type="component" value="Chromosome"/>
</dbReference>
<evidence type="ECO:0000313" key="2">
    <source>
        <dbReference type="Proteomes" id="UP000829476"/>
    </source>
</evidence>
<sequence length="525" mass="60979">MTTHKITSLILFILFSLKGYTQTLKLNPEINHVYNYDSEIILEEDSEIAFMVNFNFGLKYLNKGHDFDIVLNHIKGSMSNNSNTRKYFNSNKNNPDNKEFKQLLDNVIGKPLSFKVDKNGFAHKNYSLKIDNSDIEIFLEQLTNKFGSKKVNPLDNVPLKEGFTWDENDSLLIKKNKHVYTTTTFTINEVSNKEVIVRNKGYFIIKNDTIQIGGVSIFDRKTGIQLLTKLMMNFESDTNMYMLVKLEDYDYPELILDYHNLTYKKSYNSWYTKDNEIVYNEIVYPEVTYQPNQDISLPVLIESYKSSLQAQKTNGKFESISVYNIESDSLYPNGSYVKVNGFYINTGTGKKPLKLIPGMWEFDSFSLGYLGEYYQGLYEPIPQGDSISIDMSIYLPVNNKSLEITRKKQKNKGIEAAFSNDAVVISFSKKDYKTLIYSLYKTIRFYDKENKEITASYNFLYDQDIKTEAPYTPDELIDIFNDKVNTTPTEDFKLEFKVKNAQRVTFDTFSNFEKHDISVTKDILH</sequence>
<dbReference type="EMBL" id="CP094326">
    <property type="protein sequence ID" value="UNY99604.1"/>
    <property type="molecule type" value="Genomic_DNA"/>
</dbReference>
<gene>
    <name evidence="1" type="ORF">MQE36_04480</name>
</gene>
<protein>
    <recommendedName>
        <fullName evidence="3">DUF3857 domain-containing protein</fullName>
    </recommendedName>
</protein>
<accession>A0ABY3YPA2</accession>
<name>A0ABY3YPA2_9FLAO</name>
<reference evidence="1 2" key="1">
    <citation type="journal article" date="2018" name="Int. J. Syst. Evol. Microbiol.">
        <title>Zhouia spongiae sp. nov., isolated from a marine sponge.</title>
        <authorList>
            <person name="Zhuang L."/>
            <person name="Lin B."/>
            <person name="Qin F."/>
            <person name="Luo L."/>
        </authorList>
    </citation>
    <scope>NUCLEOTIDE SEQUENCE [LARGE SCALE GENOMIC DNA]</scope>
    <source>
        <strain evidence="1 2">HN-Y44</strain>
    </source>
</reference>
<dbReference type="RefSeq" id="WP_242937977.1">
    <property type="nucleotide sequence ID" value="NZ_CP094326.1"/>
</dbReference>
<proteinExistence type="predicted"/>